<sequence length="117" mass="13340">MTRDALLIAYNASLYILLPLGLLAMLWWCWKIVWPVIARRLDNGVSIDGLIGIIFWTMLPGLALFVLFSVPAIYIGKQLSQEDYCRGLIRVSDLKADDPLVRKRCALWDIEALMSEE</sequence>
<evidence type="ECO:0000313" key="2">
    <source>
        <dbReference type="EMBL" id="KAF0806145.1"/>
    </source>
</evidence>
<proteinExistence type="predicted"/>
<feature type="transmembrane region" description="Helical" evidence="1">
    <location>
        <begin position="53"/>
        <end position="76"/>
    </location>
</feature>
<feature type="transmembrane region" description="Helical" evidence="1">
    <location>
        <begin position="12"/>
        <end position="33"/>
    </location>
</feature>
<gene>
    <name evidence="2" type="ORF">A6D6_01725</name>
</gene>
<dbReference type="EMBL" id="AQPF01000010">
    <property type="protein sequence ID" value="KAF0806145.1"/>
    <property type="molecule type" value="Genomic_DNA"/>
</dbReference>
<keyword evidence="1" id="KW-0812">Transmembrane</keyword>
<keyword evidence="3" id="KW-1185">Reference proteome</keyword>
<name>A0ABQ6Y8Y4_9GAMM</name>
<evidence type="ECO:0000256" key="1">
    <source>
        <dbReference type="SAM" id="Phobius"/>
    </source>
</evidence>
<dbReference type="RefSeq" id="WP_133492698.1">
    <property type="nucleotide sequence ID" value="NZ_AQPF01000010.1"/>
</dbReference>
<keyword evidence="1" id="KW-1133">Transmembrane helix</keyword>
<dbReference type="Proteomes" id="UP000771797">
    <property type="component" value="Unassembled WGS sequence"/>
</dbReference>
<organism evidence="2 3">
    <name type="scientific">Alcanivorax xiamenensis</name>
    <dbReference type="NCBI Taxonomy" id="1177156"/>
    <lineage>
        <taxon>Bacteria</taxon>
        <taxon>Pseudomonadati</taxon>
        <taxon>Pseudomonadota</taxon>
        <taxon>Gammaproteobacteria</taxon>
        <taxon>Oceanospirillales</taxon>
        <taxon>Alcanivoracaceae</taxon>
        <taxon>Alcanivorax</taxon>
    </lineage>
</organism>
<keyword evidence="1" id="KW-0472">Membrane</keyword>
<accession>A0ABQ6Y8Y4</accession>
<comment type="caution">
    <text evidence="2">The sequence shown here is derived from an EMBL/GenBank/DDBJ whole genome shotgun (WGS) entry which is preliminary data.</text>
</comment>
<evidence type="ECO:0000313" key="3">
    <source>
        <dbReference type="Proteomes" id="UP000771797"/>
    </source>
</evidence>
<protein>
    <submittedName>
        <fullName evidence="2">Uncharacterized protein</fullName>
    </submittedName>
</protein>
<reference evidence="2 3" key="1">
    <citation type="submission" date="2012-09" db="EMBL/GenBank/DDBJ databases">
        <title>Genome Sequence of alkane-degrading Bacterium Alcanivorax sp. 6-D-6.</title>
        <authorList>
            <person name="Lai Q."/>
            <person name="Shao Z."/>
        </authorList>
    </citation>
    <scope>NUCLEOTIDE SEQUENCE [LARGE SCALE GENOMIC DNA]</scope>
    <source>
        <strain evidence="2 3">6-D-6</strain>
    </source>
</reference>